<keyword evidence="2" id="KW-1185">Reference proteome</keyword>
<protein>
    <submittedName>
        <fullName evidence="1">Uncharacterized protein</fullName>
    </submittedName>
</protein>
<dbReference type="AlphaFoldDB" id="B3E4F4"/>
<dbReference type="Proteomes" id="UP000002420">
    <property type="component" value="Chromosome"/>
</dbReference>
<organism evidence="1 2">
    <name type="scientific">Trichlorobacter lovleyi (strain ATCC BAA-1151 / DSM 17278 / SZ)</name>
    <name type="common">Geobacter lovleyi</name>
    <dbReference type="NCBI Taxonomy" id="398767"/>
    <lineage>
        <taxon>Bacteria</taxon>
        <taxon>Pseudomonadati</taxon>
        <taxon>Thermodesulfobacteriota</taxon>
        <taxon>Desulfuromonadia</taxon>
        <taxon>Geobacterales</taxon>
        <taxon>Geobacteraceae</taxon>
        <taxon>Trichlorobacter</taxon>
    </lineage>
</organism>
<proteinExistence type="predicted"/>
<name>B3E4F4_TRIL1</name>
<dbReference type="KEGG" id="glo:Glov_0743"/>
<dbReference type="RefSeq" id="WP_012468825.1">
    <property type="nucleotide sequence ID" value="NC_010814.1"/>
</dbReference>
<reference evidence="1 2" key="1">
    <citation type="submission" date="2008-05" db="EMBL/GenBank/DDBJ databases">
        <title>Complete sequence of chromosome of Geobacter lovleyi SZ.</title>
        <authorList>
            <consortium name="US DOE Joint Genome Institute"/>
            <person name="Lucas S."/>
            <person name="Copeland A."/>
            <person name="Lapidus A."/>
            <person name="Glavina del Rio T."/>
            <person name="Dalin E."/>
            <person name="Tice H."/>
            <person name="Bruce D."/>
            <person name="Goodwin L."/>
            <person name="Pitluck S."/>
            <person name="Chertkov O."/>
            <person name="Meincke L."/>
            <person name="Brettin T."/>
            <person name="Detter J.C."/>
            <person name="Han C."/>
            <person name="Tapia R."/>
            <person name="Kuske C.R."/>
            <person name="Schmutz J."/>
            <person name="Larimer F."/>
            <person name="Land M."/>
            <person name="Hauser L."/>
            <person name="Kyrpides N."/>
            <person name="Mikhailova N."/>
            <person name="Sung Y."/>
            <person name="Fletcher K.E."/>
            <person name="Ritalahti K.M."/>
            <person name="Loeffler F.E."/>
            <person name="Richardson P."/>
        </authorList>
    </citation>
    <scope>NUCLEOTIDE SEQUENCE [LARGE SCALE GENOMIC DNA]</scope>
    <source>
        <strain evidence="2">ATCC BAA-1151 / DSM 17278 / SZ</strain>
    </source>
</reference>
<accession>B3E4F4</accession>
<evidence type="ECO:0000313" key="1">
    <source>
        <dbReference type="EMBL" id="ACD94469.1"/>
    </source>
</evidence>
<dbReference type="HOGENOM" id="CLU_2879464_0_0_7"/>
<dbReference type="STRING" id="398767.Glov_0743"/>
<dbReference type="EMBL" id="CP001089">
    <property type="protein sequence ID" value="ACD94469.1"/>
    <property type="molecule type" value="Genomic_DNA"/>
</dbReference>
<evidence type="ECO:0000313" key="2">
    <source>
        <dbReference type="Proteomes" id="UP000002420"/>
    </source>
</evidence>
<gene>
    <name evidence="1" type="ordered locus">Glov_0743</name>
</gene>
<sequence length="63" mass="6801">MQTTPRPGQAVAGRFRTQQCMNELHQAKAVTAGVELSIHTTVAARSLCPAPCAHPRCSTLWRG</sequence>